<name>A0A4U9U9Q8_9SPHI</name>
<dbReference type="GeneID" id="78460947"/>
<dbReference type="KEGG" id="stha:NCTC11429_00110"/>
<dbReference type="Proteomes" id="UP000308196">
    <property type="component" value="Chromosome"/>
</dbReference>
<sequence length="128" mass="15205">MYNKFMMRYLNEDEIQSRLRLGKSVEQWLGVVQEADYTILRWISIYKETNRSFSVAYFESFDEGNEDFLDIYSFSLVDPDEPFGVIHIFSSVADALEFAETTYKVSPHKYTASGMLQEEYWDYICRHT</sequence>
<dbReference type="STRING" id="1123265.GCA_000686625_04873"/>
<proteinExistence type="predicted"/>
<gene>
    <name evidence="1" type="ORF">NCTC11429_00110</name>
</gene>
<dbReference type="AlphaFoldDB" id="A0A4U9U9Q8"/>
<evidence type="ECO:0000313" key="2">
    <source>
        <dbReference type="Proteomes" id="UP000308196"/>
    </source>
</evidence>
<reference evidence="1 2" key="1">
    <citation type="submission" date="2019-05" db="EMBL/GenBank/DDBJ databases">
        <authorList>
            <consortium name="Pathogen Informatics"/>
        </authorList>
    </citation>
    <scope>NUCLEOTIDE SEQUENCE [LARGE SCALE GENOMIC DNA]</scope>
    <source>
        <strain evidence="1 2">NCTC11429</strain>
    </source>
</reference>
<dbReference type="EMBL" id="LR590484">
    <property type="protein sequence ID" value="VTR28072.1"/>
    <property type="molecule type" value="Genomic_DNA"/>
</dbReference>
<organism evidence="1 2">
    <name type="scientific">Sphingobacterium thalpophilum</name>
    <dbReference type="NCBI Taxonomy" id="259"/>
    <lineage>
        <taxon>Bacteria</taxon>
        <taxon>Pseudomonadati</taxon>
        <taxon>Bacteroidota</taxon>
        <taxon>Sphingobacteriia</taxon>
        <taxon>Sphingobacteriales</taxon>
        <taxon>Sphingobacteriaceae</taxon>
        <taxon>Sphingobacterium</taxon>
    </lineage>
</organism>
<evidence type="ECO:0000313" key="1">
    <source>
        <dbReference type="EMBL" id="VTR28072.1"/>
    </source>
</evidence>
<dbReference type="RefSeq" id="WP_028071427.1">
    <property type="nucleotide sequence ID" value="NZ_JBPFQZ010000001.1"/>
</dbReference>
<protein>
    <submittedName>
        <fullName evidence="1">Uncharacterized protein</fullName>
    </submittedName>
</protein>
<accession>A0A4U9U9Q8</accession>